<evidence type="ECO:0000256" key="1">
    <source>
        <dbReference type="SAM" id="MobiDB-lite"/>
    </source>
</evidence>
<keyword evidence="3" id="KW-1185">Reference proteome</keyword>
<dbReference type="GeneID" id="19940800"/>
<evidence type="ECO:0000313" key="3">
    <source>
        <dbReference type="Proteomes" id="UP000030762"/>
    </source>
</evidence>
<protein>
    <submittedName>
        <fullName evidence="2">Uncharacterized protein</fullName>
    </submittedName>
</protein>
<name>T0QVS5_SAPDV</name>
<dbReference type="InParanoid" id="T0QVS5"/>
<organism evidence="2 3">
    <name type="scientific">Saprolegnia diclina (strain VS20)</name>
    <dbReference type="NCBI Taxonomy" id="1156394"/>
    <lineage>
        <taxon>Eukaryota</taxon>
        <taxon>Sar</taxon>
        <taxon>Stramenopiles</taxon>
        <taxon>Oomycota</taxon>
        <taxon>Saprolegniomycetes</taxon>
        <taxon>Saprolegniales</taxon>
        <taxon>Saprolegniaceae</taxon>
        <taxon>Saprolegnia</taxon>
    </lineage>
</organism>
<dbReference type="EMBL" id="JH767132">
    <property type="protein sequence ID" value="EQC42334.1"/>
    <property type="molecule type" value="Genomic_DNA"/>
</dbReference>
<feature type="region of interest" description="Disordered" evidence="1">
    <location>
        <begin position="1"/>
        <end position="34"/>
    </location>
</feature>
<gene>
    <name evidence="2" type="ORF">SDRG_00073</name>
</gene>
<dbReference type="VEuPathDB" id="FungiDB:SDRG_00073"/>
<dbReference type="OMA" id="QRGINTK"/>
<sequence>MPEPGPSSRARAAKATPYARPPPRTALPSIAKQVPPPSGVVQALLGDTSSIEARLDKLQADLHASFAHHATRMDRLQQQRGINTKRILRQRHVSLTLAHLERASTALRDGTEALLCPTCHAFRRSDDFLPLPAPWTECRISASQNHFCHGGTHEIRTSPPPGTPPVAAIVFQYHGTTQRVCQCPPVAPLPKARRISSMDFPDIHAIVTPPS</sequence>
<dbReference type="AlphaFoldDB" id="T0QVS5"/>
<evidence type="ECO:0000313" key="2">
    <source>
        <dbReference type="EMBL" id="EQC42334.1"/>
    </source>
</evidence>
<dbReference type="OrthoDB" id="10377930at2759"/>
<dbReference type="RefSeq" id="XP_008603757.1">
    <property type="nucleotide sequence ID" value="XM_008605535.1"/>
</dbReference>
<reference evidence="2 3" key="1">
    <citation type="submission" date="2012-04" db="EMBL/GenBank/DDBJ databases">
        <title>The Genome Sequence of Saprolegnia declina VS20.</title>
        <authorList>
            <consortium name="The Broad Institute Genome Sequencing Platform"/>
            <person name="Russ C."/>
            <person name="Nusbaum C."/>
            <person name="Tyler B."/>
            <person name="van West P."/>
            <person name="Dieguez-Uribeondo J."/>
            <person name="de Bruijn I."/>
            <person name="Tripathy S."/>
            <person name="Jiang R."/>
            <person name="Young S.K."/>
            <person name="Zeng Q."/>
            <person name="Gargeya S."/>
            <person name="Fitzgerald M."/>
            <person name="Haas B."/>
            <person name="Abouelleil A."/>
            <person name="Alvarado L."/>
            <person name="Arachchi H.M."/>
            <person name="Berlin A."/>
            <person name="Chapman S.B."/>
            <person name="Goldberg J."/>
            <person name="Griggs A."/>
            <person name="Gujja S."/>
            <person name="Hansen M."/>
            <person name="Howarth C."/>
            <person name="Imamovic A."/>
            <person name="Larimer J."/>
            <person name="McCowen C."/>
            <person name="Montmayeur A."/>
            <person name="Murphy C."/>
            <person name="Neiman D."/>
            <person name="Pearson M."/>
            <person name="Priest M."/>
            <person name="Roberts A."/>
            <person name="Saif S."/>
            <person name="Shea T."/>
            <person name="Sisk P."/>
            <person name="Sykes S."/>
            <person name="Wortman J."/>
            <person name="Nusbaum C."/>
            <person name="Birren B."/>
        </authorList>
    </citation>
    <scope>NUCLEOTIDE SEQUENCE [LARGE SCALE GENOMIC DNA]</scope>
    <source>
        <strain evidence="2 3">VS20</strain>
    </source>
</reference>
<feature type="compositionally biased region" description="Low complexity" evidence="1">
    <location>
        <begin position="9"/>
        <end position="18"/>
    </location>
</feature>
<accession>T0QVS5</accession>
<proteinExistence type="predicted"/>
<dbReference type="Proteomes" id="UP000030762">
    <property type="component" value="Unassembled WGS sequence"/>
</dbReference>